<proteinExistence type="predicted"/>
<feature type="domain" description="Retropepsins" evidence="2">
    <location>
        <begin position="28"/>
        <end position="83"/>
    </location>
</feature>
<dbReference type="AlphaFoldDB" id="A0AAV7RZG1"/>
<feature type="non-terminal residue" evidence="3">
    <location>
        <position position="86"/>
    </location>
</feature>
<comment type="caution">
    <text evidence="3">The sequence shown here is derived from an EMBL/GenBank/DDBJ whole genome shotgun (WGS) entry which is preliminary data.</text>
</comment>
<accession>A0AAV7RZG1</accession>
<evidence type="ECO:0000256" key="1">
    <source>
        <dbReference type="ARBA" id="ARBA00022801"/>
    </source>
</evidence>
<keyword evidence="4" id="KW-1185">Reference proteome</keyword>
<keyword evidence="1" id="KW-0378">Hydrolase</keyword>
<sequence>EDGINGDWTSDSSDEEPCVLATYLEVDQREPYLRGQVMGHRVSFLGDTGATRSTVKSAEVPNLPLSGRTVQVVGVANQYLTNRITD</sequence>
<dbReference type="GO" id="GO:0016787">
    <property type="term" value="F:hydrolase activity"/>
    <property type="evidence" value="ECO:0007669"/>
    <property type="project" value="UniProtKB-KW"/>
</dbReference>
<feature type="non-terminal residue" evidence="3">
    <location>
        <position position="1"/>
    </location>
</feature>
<dbReference type="InterPro" id="IPR018061">
    <property type="entry name" value="Retropepsins"/>
</dbReference>
<dbReference type="InterPro" id="IPR021109">
    <property type="entry name" value="Peptidase_aspartic_dom_sf"/>
</dbReference>
<dbReference type="SUPFAM" id="SSF50630">
    <property type="entry name" value="Acid proteases"/>
    <property type="match status" value="1"/>
</dbReference>
<dbReference type="Pfam" id="PF00077">
    <property type="entry name" value="RVP"/>
    <property type="match status" value="1"/>
</dbReference>
<protein>
    <recommendedName>
        <fullName evidence="2">Retropepsins domain-containing protein</fullName>
    </recommendedName>
</protein>
<evidence type="ECO:0000313" key="3">
    <source>
        <dbReference type="EMBL" id="KAJ1157350.1"/>
    </source>
</evidence>
<dbReference type="Gene3D" id="2.40.70.10">
    <property type="entry name" value="Acid Proteases"/>
    <property type="match status" value="1"/>
</dbReference>
<dbReference type="EMBL" id="JANPWB010000009">
    <property type="protein sequence ID" value="KAJ1157350.1"/>
    <property type="molecule type" value="Genomic_DNA"/>
</dbReference>
<name>A0AAV7RZG1_PLEWA</name>
<gene>
    <name evidence="3" type="ORF">NDU88_010064</name>
</gene>
<dbReference type="Proteomes" id="UP001066276">
    <property type="component" value="Chromosome 5"/>
</dbReference>
<evidence type="ECO:0000313" key="4">
    <source>
        <dbReference type="Proteomes" id="UP001066276"/>
    </source>
</evidence>
<organism evidence="3 4">
    <name type="scientific">Pleurodeles waltl</name>
    <name type="common">Iberian ribbed newt</name>
    <dbReference type="NCBI Taxonomy" id="8319"/>
    <lineage>
        <taxon>Eukaryota</taxon>
        <taxon>Metazoa</taxon>
        <taxon>Chordata</taxon>
        <taxon>Craniata</taxon>
        <taxon>Vertebrata</taxon>
        <taxon>Euteleostomi</taxon>
        <taxon>Amphibia</taxon>
        <taxon>Batrachia</taxon>
        <taxon>Caudata</taxon>
        <taxon>Salamandroidea</taxon>
        <taxon>Salamandridae</taxon>
        <taxon>Pleurodelinae</taxon>
        <taxon>Pleurodeles</taxon>
    </lineage>
</organism>
<reference evidence="3" key="1">
    <citation type="journal article" date="2022" name="bioRxiv">
        <title>Sequencing and chromosome-scale assembly of the giantPleurodeles waltlgenome.</title>
        <authorList>
            <person name="Brown T."/>
            <person name="Elewa A."/>
            <person name="Iarovenko S."/>
            <person name="Subramanian E."/>
            <person name="Araus A.J."/>
            <person name="Petzold A."/>
            <person name="Susuki M."/>
            <person name="Suzuki K.-i.T."/>
            <person name="Hayashi T."/>
            <person name="Toyoda A."/>
            <person name="Oliveira C."/>
            <person name="Osipova E."/>
            <person name="Leigh N.D."/>
            <person name="Simon A."/>
            <person name="Yun M.H."/>
        </authorList>
    </citation>
    <scope>NUCLEOTIDE SEQUENCE</scope>
    <source>
        <strain evidence="3">20211129_DDA</strain>
        <tissue evidence="3">Liver</tissue>
    </source>
</reference>
<evidence type="ECO:0000259" key="2">
    <source>
        <dbReference type="Pfam" id="PF00077"/>
    </source>
</evidence>